<dbReference type="InterPro" id="IPR045136">
    <property type="entry name" value="Iah1-like"/>
</dbReference>
<dbReference type="GeneID" id="31003361"/>
<dbReference type="EMBL" id="LFMY01000004">
    <property type="protein sequence ID" value="OKL61046.1"/>
    <property type="molecule type" value="Genomic_DNA"/>
</dbReference>
<dbReference type="Pfam" id="PF13472">
    <property type="entry name" value="Lipase_GDSL_2"/>
    <property type="match status" value="1"/>
</dbReference>
<organism evidence="2 3">
    <name type="scientific">Talaromyces atroroseus</name>
    <dbReference type="NCBI Taxonomy" id="1441469"/>
    <lineage>
        <taxon>Eukaryota</taxon>
        <taxon>Fungi</taxon>
        <taxon>Dikarya</taxon>
        <taxon>Ascomycota</taxon>
        <taxon>Pezizomycotina</taxon>
        <taxon>Eurotiomycetes</taxon>
        <taxon>Eurotiomycetidae</taxon>
        <taxon>Eurotiales</taxon>
        <taxon>Trichocomaceae</taxon>
        <taxon>Talaromyces</taxon>
        <taxon>Talaromyces sect. Trachyspermi</taxon>
    </lineage>
</organism>
<keyword evidence="3" id="KW-1185">Reference proteome</keyword>
<dbReference type="PANTHER" id="PTHR14209:SF19">
    <property type="entry name" value="ISOAMYL ACETATE-HYDROLYZING ESTERASE 1 HOMOLOG"/>
    <property type="match status" value="1"/>
</dbReference>
<name>A0A225B1C9_TALAT</name>
<evidence type="ECO:0000313" key="2">
    <source>
        <dbReference type="EMBL" id="OKL61046.1"/>
    </source>
</evidence>
<protein>
    <recommendedName>
        <fullName evidence="1">SGNH hydrolase-type esterase domain-containing protein</fullName>
    </recommendedName>
</protein>
<dbReference type="InterPro" id="IPR036514">
    <property type="entry name" value="SGNH_hydro_sf"/>
</dbReference>
<proteinExistence type="predicted"/>
<dbReference type="OrthoDB" id="671439at2759"/>
<gene>
    <name evidence="2" type="ORF">UA08_03606</name>
</gene>
<dbReference type="RefSeq" id="XP_020121167.1">
    <property type="nucleotide sequence ID" value="XM_020265925.1"/>
</dbReference>
<reference evidence="2 3" key="1">
    <citation type="submission" date="2015-06" db="EMBL/GenBank/DDBJ databases">
        <title>Talaromyces atroroseus IBT 11181 draft genome.</title>
        <authorList>
            <person name="Rasmussen K.B."/>
            <person name="Rasmussen S."/>
            <person name="Petersen B."/>
            <person name="Sicheritz-Ponten T."/>
            <person name="Mortensen U.H."/>
            <person name="Thrane U."/>
        </authorList>
    </citation>
    <scope>NUCLEOTIDE SEQUENCE [LARGE SCALE GENOMIC DNA]</scope>
    <source>
        <strain evidence="2 3">IBT 11181</strain>
    </source>
</reference>
<sequence>MHSALPQDGDSRRLDVINRGFSGYNTANARLLIPRIFPSVQDSRVRLMTLFFGANDAVMTHHSQHVPLDQYKENLRFILTHPVIREHGTKIIVLTPPPINEYQLKYFDAAKGFDTPSRTAANTKLYADACRDVAQSLGLPVADIWTAILKSAGWEAGQPLTGSKDVPPNEVLASLLTDGLHFTGGGYKIMYDEVMKTLRAAWPEEAPESLPEVFPPWEIAPK</sequence>
<dbReference type="SUPFAM" id="SSF52266">
    <property type="entry name" value="SGNH hydrolase"/>
    <property type="match status" value="1"/>
</dbReference>
<dbReference type="STRING" id="1441469.A0A225B1C9"/>
<dbReference type="InterPro" id="IPR013830">
    <property type="entry name" value="SGNH_hydro"/>
</dbReference>
<comment type="caution">
    <text evidence="2">The sequence shown here is derived from an EMBL/GenBank/DDBJ whole genome shotgun (WGS) entry which is preliminary data.</text>
</comment>
<dbReference type="Proteomes" id="UP000214365">
    <property type="component" value="Unassembled WGS sequence"/>
</dbReference>
<dbReference type="Gene3D" id="3.40.50.1110">
    <property type="entry name" value="SGNH hydrolase"/>
    <property type="match status" value="1"/>
</dbReference>
<dbReference type="CDD" id="cd01838">
    <property type="entry name" value="Isoamyl_acetate_hydrolase_like"/>
    <property type="match status" value="1"/>
</dbReference>
<evidence type="ECO:0000259" key="1">
    <source>
        <dbReference type="Pfam" id="PF13472"/>
    </source>
</evidence>
<feature type="domain" description="SGNH hydrolase-type esterase" evidence="1">
    <location>
        <begin position="13"/>
        <end position="189"/>
    </location>
</feature>
<dbReference type="AlphaFoldDB" id="A0A225B1C9"/>
<dbReference type="PANTHER" id="PTHR14209">
    <property type="entry name" value="ISOAMYL ACETATE-HYDROLYZING ESTERASE 1"/>
    <property type="match status" value="1"/>
</dbReference>
<evidence type="ECO:0000313" key="3">
    <source>
        <dbReference type="Proteomes" id="UP000214365"/>
    </source>
</evidence>
<accession>A0A225B1C9</accession>